<protein>
    <submittedName>
        <fullName evidence="2">Uncharacterized protein</fullName>
    </submittedName>
</protein>
<feature type="region of interest" description="Disordered" evidence="1">
    <location>
        <begin position="39"/>
        <end position="80"/>
    </location>
</feature>
<feature type="compositionally biased region" description="Low complexity" evidence="1">
    <location>
        <begin position="50"/>
        <end position="73"/>
    </location>
</feature>
<sequence>MMVFGWEWEAWPPEAVPRTWLIKPELHCNSVGVPAGSLSPPVTLSPPSSPSVLAPSPWSPGGPTSGSNNSCNGITNPPATNQLAPDHRLSAFTLVSGYNPDFRMQKLAHAPASASRVTDMRCGLMYGGYGTAWWAHHAVGLLLPHSLLPSRIPSQQTTPVAECSPMYHEPTSPARASSPKRSTPERTQFAVEGAARFNEEEVPLNLSTKPKDVSSVGGRKCTIWSPGSVCEREAREISAQNSPSPTSPIITRQIHHSPLTPPSSNERTFQSNLVSDYNAFNVTQ</sequence>
<feature type="compositionally biased region" description="Polar residues" evidence="1">
    <location>
        <begin position="238"/>
        <end position="250"/>
    </location>
</feature>
<organism evidence="2 3">
    <name type="scientific">Microctonus hyperodae</name>
    <name type="common">Parasitoid wasp</name>
    <dbReference type="NCBI Taxonomy" id="165561"/>
    <lineage>
        <taxon>Eukaryota</taxon>
        <taxon>Metazoa</taxon>
        <taxon>Ecdysozoa</taxon>
        <taxon>Arthropoda</taxon>
        <taxon>Hexapoda</taxon>
        <taxon>Insecta</taxon>
        <taxon>Pterygota</taxon>
        <taxon>Neoptera</taxon>
        <taxon>Endopterygota</taxon>
        <taxon>Hymenoptera</taxon>
        <taxon>Apocrita</taxon>
        <taxon>Ichneumonoidea</taxon>
        <taxon>Braconidae</taxon>
        <taxon>Euphorinae</taxon>
        <taxon>Microctonus</taxon>
    </lineage>
</organism>
<name>A0AA39KVQ4_MICHY</name>
<feature type="region of interest" description="Disordered" evidence="1">
    <location>
        <begin position="236"/>
        <end position="269"/>
    </location>
</feature>
<dbReference type="AlphaFoldDB" id="A0AA39KVQ4"/>
<proteinExistence type="predicted"/>
<feature type="region of interest" description="Disordered" evidence="1">
    <location>
        <begin position="156"/>
        <end position="188"/>
    </location>
</feature>
<reference evidence="2" key="1">
    <citation type="journal article" date="2023" name="bioRxiv">
        <title>Scaffold-level genome assemblies of two parasitoid biocontrol wasps reveal the parthenogenesis mechanism and an associated novel virus.</title>
        <authorList>
            <person name="Inwood S."/>
            <person name="Skelly J."/>
            <person name="Guhlin J."/>
            <person name="Harrop T."/>
            <person name="Goldson S."/>
            <person name="Dearden P."/>
        </authorList>
    </citation>
    <scope>NUCLEOTIDE SEQUENCE</scope>
    <source>
        <strain evidence="2">Lincoln</strain>
        <tissue evidence="2">Whole body</tissue>
    </source>
</reference>
<reference evidence="2" key="2">
    <citation type="submission" date="2023-03" db="EMBL/GenBank/DDBJ databases">
        <authorList>
            <person name="Inwood S.N."/>
            <person name="Skelly J.G."/>
            <person name="Guhlin J."/>
            <person name="Harrop T.W.R."/>
            <person name="Goldson S.G."/>
            <person name="Dearden P.K."/>
        </authorList>
    </citation>
    <scope>NUCLEOTIDE SEQUENCE</scope>
    <source>
        <strain evidence="2">Lincoln</strain>
        <tissue evidence="2">Whole body</tissue>
    </source>
</reference>
<comment type="caution">
    <text evidence="2">The sequence shown here is derived from an EMBL/GenBank/DDBJ whole genome shotgun (WGS) entry which is preliminary data.</text>
</comment>
<dbReference type="Proteomes" id="UP001168972">
    <property type="component" value="Unassembled WGS sequence"/>
</dbReference>
<keyword evidence="3" id="KW-1185">Reference proteome</keyword>
<evidence type="ECO:0000256" key="1">
    <source>
        <dbReference type="SAM" id="MobiDB-lite"/>
    </source>
</evidence>
<evidence type="ECO:0000313" key="3">
    <source>
        <dbReference type="Proteomes" id="UP001168972"/>
    </source>
</evidence>
<evidence type="ECO:0000313" key="2">
    <source>
        <dbReference type="EMBL" id="KAK0175509.1"/>
    </source>
</evidence>
<accession>A0AA39KVQ4</accession>
<dbReference type="EMBL" id="JAQQBR010000005">
    <property type="protein sequence ID" value="KAK0175509.1"/>
    <property type="molecule type" value="Genomic_DNA"/>
</dbReference>
<gene>
    <name evidence="2" type="ORF">PV327_009256</name>
</gene>